<dbReference type="EMBL" id="JAULUE010002062">
    <property type="protein sequence ID" value="KAK5882651.1"/>
    <property type="molecule type" value="Genomic_DNA"/>
</dbReference>
<dbReference type="Proteomes" id="UP001335648">
    <property type="component" value="Unassembled WGS sequence"/>
</dbReference>
<protein>
    <submittedName>
        <fullName evidence="1">Uncharacterized protein</fullName>
    </submittedName>
</protein>
<dbReference type="PANTHER" id="PTHR47331">
    <property type="entry name" value="PHD-TYPE DOMAIN-CONTAINING PROTEIN"/>
    <property type="match status" value="1"/>
</dbReference>
<dbReference type="PANTHER" id="PTHR47331:SF1">
    <property type="entry name" value="GAG-LIKE PROTEIN"/>
    <property type="match status" value="1"/>
</dbReference>
<proteinExistence type="predicted"/>
<evidence type="ECO:0000313" key="1">
    <source>
        <dbReference type="EMBL" id="KAK5882651.1"/>
    </source>
</evidence>
<dbReference type="AlphaFoldDB" id="A0AAN8GKU2"/>
<name>A0AAN8GKU2_9TELE</name>
<gene>
    <name evidence="1" type="ORF">CesoFtcFv8_021213</name>
</gene>
<keyword evidence="2" id="KW-1185">Reference proteome</keyword>
<organism evidence="1 2">
    <name type="scientific">Champsocephalus esox</name>
    <name type="common">pike icefish</name>
    <dbReference type="NCBI Taxonomy" id="159716"/>
    <lineage>
        <taxon>Eukaryota</taxon>
        <taxon>Metazoa</taxon>
        <taxon>Chordata</taxon>
        <taxon>Craniata</taxon>
        <taxon>Vertebrata</taxon>
        <taxon>Euteleostomi</taxon>
        <taxon>Actinopterygii</taxon>
        <taxon>Neopterygii</taxon>
        <taxon>Teleostei</taxon>
        <taxon>Neoteleostei</taxon>
        <taxon>Acanthomorphata</taxon>
        <taxon>Eupercaria</taxon>
        <taxon>Perciformes</taxon>
        <taxon>Notothenioidei</taxon>
        <taxon>Channichthyidae</taxon>
        <taxon>Champsocephalus</taxon>
    </lineage>
</organism>
<accession>A0AAN8GKU2</accession>
<comment type="caution">
    <text evidence="1">The sequence shown here is derived from an EMBL/GenBank/DDBJ whole genome shotgun (WGS) entry which is preliminary data.</text>
</comment>
<reference evidence="1 2" key="1">
    <citation type="journal article" date="2023" name="Mol. Biol. Evol.">
        <title>Genomics of Secondarily Temperate Adaptation in the Only Non-Antarctic Icefish.</title>
        <authorList>
            <person name="Rivera-Colon A.G."/>
            <person name="Rayamajhi N."/>
            <person name="Minhas B.F."/>
            <person name="Madrigal G."/>
            <person name="Bilyk K.T."/>
            <person name="Yoon V."/>
            <person name="Hune M."/>
            <person name="Gregory S."/>
            <person name="Cheng C.H.C."/>
            <person name="Catchen J.M."/>
        </authorList>
    </citation>
    <scope>NUCLEOTIDE SEQUENCE [LARGE SCALE GENOMIC DNA]</scope>
    <source>
        <strain evidence="1">JC2023a</strain>
    </source>
</reference>
<evidence type="ECO:0000313" key="2">
    <source>
        <dbReference type="Proteomes" id="UP001335648"/>
    </source>
</evidence>
<sequence length="160" mass="18142">MTLAEERELEVVKDGLAYVRSDDHSREPHWHAKYPWLEVPASLPNNRGAVEATFLRTEKQLAKAPEWKSAYKAQVHDIIDRGAAIKLTKEKIVNWKGPVWFVSHLIAPNPHSTTTPVRLVWNSSQKCRGTSMNDLLMKGPDVLNQIRAVLLKFRGGTKLP</sequence>